<dbReference type="STRING" id="943830.A4A58_14335"/>
<dbReference type="SUPFAM" id="SSF47384">
    <property type="entry name" value="Homodimeric domain of signal transducing histidine kinase"/>
    <property type="match status" value="1"/>
</dbReference>
<organism evidence="5 6">
    <name type="scientific">Tardiphaga robiniae</name>
    <dbReference type="NCBI Taxonomy" id="943830"/>
    <lineage>
        <taxon>Bacteria</taxon>
        <taxon>Pseudomonadati</taxon>
        <taxon>Pseudomonadota</taxon>
        <taxon>Alphaproteobacteria</taxon>
        <taxon>Hyphomicrobiales</taxon>
        <taxon>Nitrobacteraceae</taxon>
        <taxon>Tardiphaga</taxon>
    </lineage>
</organism>
<dbReference type="InterPro" id="IPR036890">
    <property type="entry name" value="HATPase_C_sf"/>
</dbReference>
<name>A0A161QZC5_9BRAD</name>
<dbReference type="SMART" id="SM00387">
    <property type="entry name" value="HATPase_c"/>
    <property type="match status" value="1"/>
</dbReference>
<dbReference type="Proteomes" id="UP000076574">
    <property type="component" value="Unassembled WGS sequence"/>
</dbReference>
<dbReference type="RefSeq" id="WP_068736744.1">
    <property type="nucleotide sequence ID" value="NZ_LVYV01000045.1"/>
</dbReference>
<dbReference type="OrthoDB" id="315417at2"/>
<dbReference type="Gene3D" id="3.30.565.10">
    <property type="entry name" value="Histidine kinase-like ATPase, C-terminal domain"/>
    <property type="match status" value="1"/>
</dbReference>
<keyword evidence="6" id="KW-1185">Reference proteome</keyword>
<dbReference type="PROSITE" id="PS50109">
    <property type="entry name" value="HIS_KIN"/>
    <property type="match status" value="1"/>
</dbReference>
<dbReference type="SUPFAM" id="SSF55874">
    <property type="entry name" value="ATPase domain of HSP90 chaperone/DNA topoisomerase II/histidine kinase"/>
    <property type="match status" value="1"/>
</dbReference>
<dbReference type="GO" id="GO:0000155">
    <property type="term" value="F:phosphorelay sensor kinase activity"/>
    <property type="evidence" value="ECO:0007669"/>
    <property type="project" value="InterPro"/>
</dbReference>
<dbReference type="SMART" id="SM00388">
    <property type="entry name" value="HisKA"/>
    <property type="match status" value="1"/>
</dbReference>
<dbReference type="InterPro" id="IPR003594">
    <property type="entry name" value="HATPase_dom"/>
</dbReference>
<evidence type="ECO:0000256" key="1">
    <source>
        <dbReference type="ARBA" id="ARBA00000085"/>
    </source>
</evidence>
<gene>
    <name evidence="5" type="ORF">A4A58_14335</name>
</gene>
<dbReference type="PANTHER" id="PTHR43102:SF2">
    <property type="entry name" value="GAF DOMAIN-CONTAINING PROTEIN"/>
    <property type="match status" value="1"/>
</dbReference>
<evidence type="ECO:0000259" key="4">
    <source>
        <dbReference type="PROSITE" id="PS50109"/>
    </source>
</evidence>
<dbReference type="CDD" id="cd00082">
    <property type="entry name" value="HisKA"/>
    <property type="match status" value="1"/>
</dbReference>
<sequence>MDASDKPKIARLHPNEAERLKALRSYGILDTAIEPSFDDITKIASYVCQTPISIISLVDDGRQWFKSEIGLGVRQTPMDQSICAHAILEHSFLEVEDVTKDPRFDCNPLVTGEPHLRFYAGALLRTPDGLPLGTVCVLDDKPRVLSTEQREVLAALARQVMAQMEFRRALHLSDRLQRNISRLMAVAGHDLKQPLQVMIMAIDRIRNKLTDEKDRERLGYAIDAGMRMAEELDRLAETSVLDAGFGIPNLRSFPISDVFESIIANWRLHAEAKGLDLVIVPSKAQVVSDPGMLRAILGNLVGNAIKYTERGRVLVGCRKHANAVTIEVLDSGTGIPAEQLTAIFDAFHQINPASEGLGLGLSIVRRTAEALGHVIEVKSDLTHGSHFTVKVPLAAKPA</sequence>
<reference evidence="5 6" key="1">
    <citation type="submission" date="2016-03" db="EMBL/GenBank/DDBJ databases">
        <title>Microsymbionts genomes from the relict species Vavilovia formosa (Stev.) Fed.</title>
        <authorList>
            <person name="Kopat V."/>
            <person name="Chirak E."/>
            <person name="Kimeklis A."/>
            <person name="Andronov E."/>
        </authorList>
    </citation>
    <scope>NUCLEOTIDE SEQUENCE [LARGE SCALE GENOMIC DNA]</scope>
    <source>
        <strain evidence="5 6">Vaf07</strain>
    </source>
</reference>
<dbReference type="Pfam" id="PF01590">
    <property type="entry name" value="GAF"/>
    <property type="match status" value="1"/>
</dbReference>
<comment type="catalytic activity">
    <reaction evidence="1">
        <text>ATP + protein L-histidine = ADP + protein N-phospho-L-histidine.</text>
        <dbReference type="EC" id="2.7.13.3"/>
    </reaction>
</comment>
<evidence type="ECO:0000313" key="6">
    <source>
        <dbReference type="Proteomes" id="UP000076574"/>
    </source>
</evidence>
<dbReference type="AlphaFoldDB" id="A0A161QZC5"/>
<dbReference type="SMART" id="SM00065">
    <property type="entry name" value="GAF"/>
    <property type="match status" value="1"/>
</dbReference>
<dbReference type="InterPro" id="IPR036097">
    <property type="entry name" value="HisK_dim/P_sf"/>
</dbReference>
<dbReference type="PANTHER" id="PTHR43102">
    <property type="entry name" value="SLR1143 PROTEIN"/>
    <property type="match status" value="1"/>
</dbReference>
<dbReference type="EC" id="2.7.13.3" evidence="2"/>
<evidence type="ECO:0000256" key="2">
    <source>
        <dbReference type="ARBA" id="ARBA00012438"/>
    </source>
</evidence>
<evidence type="ECO:0000256" key="3">
    <source>
        <dbReference type="ARBA" id="ARBA00022553"/>
    </source>
</evidence>
<keyword evidence="3" id="KW-0597">Phosphoprotein</keyword>
<dbReference type="InterPro" id="IPR005467">
    <property type="entry name" value="His_kinase_dom"/>
</dbReference>
<dbReference type="EMBL" id="LVYV01000045">
    <property type="protein sequence ID" value="KZD21531.1"/>
    <property type="molecule type" value="Genomic_DNA"/>
</dbReference>
<dbReference type="InterPro" id="IPR003018">
    <property type="entry name" value="GAF"/>
</dbReference>
<feature type="domain" description="Histidine kinase" evidence="4">
    <location>
        <begin position="186"/>
        <end position="395"/>
    </location>
</feature>
<dbReference type="Pfam" id="PF02518">
    <property type="entry name" value="HATPase_c"/>
    <property type="match status" value="1"/>
</dbReference>
<dbReference type="InterPro" id="IPR029016">
    <property type="entry name" value="GAF-like_dom_sf"/>
</dbReference>
<evidence type="ECO:0000313" key="5">
    <source>
        <dbReference type="EMBL" id="KZD21531.1"/>
    </source>
</evidence>
<dbReference type="InterPro" id="IPR003661">
    <property type="entry name" value="HisK_dim/P_dom"/>
</dbReference>
<dbReference type="Gene3D" id="3.30.450.40">
    <property type="match status" value="1"/>
</dbReference>
<dbReference type="Gene3D" id="1.10.287.130">
    <property type="match status" value="1"/>
</dbReference>
<accession>A0A161QZC5</accession>
<comment type="caution">
    <text evidence="5">The sequence shown here is derived from an EMBL/GenBank/DDBJ whole genome shotgun (WGS) entry which is preliminary data.</text>
</comment>
<dbReference type="PRINTS" id="PR00344">
    <property type="entry name" value="BCTRLSENSOR"/>
</dbReference>
<dbReference type="SUPFAM" id="SSF55781">
    <property type="entry name" value="GAF domain-like"/>
    <property type="match status" value="1"/>
</dbReference>
<protein>
    <recommendedName>
        <fullName evidence="2">histidine kinase</fullName>
        <ecNumber evidence="2">2.7.13.3</ecNumber>
    </recommendedName>
</protein>
<proteinExistence type="predicted"/>
<dbReference type="InterPro" id="IPR004358">
    <property type="entry name" value="Sig_transdc_His_kin-like_C"/>
</dbReference>